<feature type="compositionally biased region" description="Polar residues" evidence="1">
    <location>
        <begin position="1"/>
        <end position="10"/>
    </location>
</feature>
<gene>
    <name evidence="2" type="ORF">HUG20_04250</name>
</gene>
<reference evidence="2 3" key="1">
    <citation type="submission" date="2020-06" db="EMBL/GenBank/DDBJ databases">
        <title>Genomic analysis of Salicibibacter sp. NKC21-4.</title>
        <authorList>
            <person name="Oh Y.J."/>
        </authorList>
    </citation>
    <scope>NUCLEOTIDE SEQUENCE [LARGE SCALE GENOMIC DNA]</scope>
    <source>
        <strain evidence="2 3">NKC21-4</strain>
    </source>
</reference>
<dbReference type="KEGG" id="scib:HUG20_04250"/>
<dbReference type="EMBL" id="CP054706">
    <property type="protein sequence ID" value="QQK79186.1"/>
    <property type="molecule type" value="Genomic_DNA"/>
</dbReference>
<accession>A0A7T6Z929</accession>
<name>A0A7T6Z929_9BACI</name>
<sequence length="49" mass="5516">MAQKESSLKNFFSKAKPTQKDCCSVEIEEVESSQENCSDSTDQQKKNAE</sequence>
<dbReference type="Proteomes" id="UP000595349">
    <property type="component" value="Chromosome"/>
</dbReference>
<proteinExistence type="predicted"/>
<organism evidence="2 3">
    <name type="scientific">Salicibibacter cibi</name>
    <dbReference type="NCBI Taxonomy" id="2743001"/>
    <lineage>
        <taxon>Bacteria</taxon>
        <taxon>Bacillati</taxon>
        <taxon>Bacillota</taxon>
        <taxon>Bacilli</taxon>
        <taxon>Bacillales</taxon>
        <taxon>Bacillaceae</taxon>
        <taxon>Salicibibacter</taxon>
    </lineage>
</organism>
<evidence type="ECO:0000313" key="3">
    <source>
        <dbReference type="Proteomes" id="UP000595349"/>
    </source>
</evidence>
<feature type="region of interest" description="Disordered" evidence="1">
    <location>
        <begin position="1"/>
        <end position="49"/>
    </location>
</feature>
<evidence type="ECO:0000256" key="1">
    <source>
        <dbReference type="SAM" id="MobiDB-lite"/>
    </source>
</evidence>
<evidence type="ECO:0000313" key="2">
    <source>
        <dbReference type="EMBL" id="QQK79186.1"/>
    </source>
</evidence>
<protein>
    <submittedName>
        <fullName evidence="2">Alcohol dehydrogenase</fullName>
    </submittedName>
</protein>
<dbReference type="AlphaFoldDB" id="A0A7T6Z929"/>
<keyword evidence="3" id="KW-1185">Reference proteome</keyword>
<dbReference type="RefSeq" id="WP_200088434.1">
    <property type="nucleotide sequence ID" value="NZ_CP054706.1"/>
</dbReference>